<reference evidence="5" key="1">
    <citation type="submission" date="2016-06" db="EMBL/GenBank/DDBJ databases">
        <authorList>
            <person name="Varghese N."/>
            <person name="Submissions Spin"/>
        </authorList>
    </citation>
    <scope>NUCLEOTIDE SEQUENCE [LARGE SCALE GENOMIC DNA]</scope>
    <source>
        <strain evidence="5">DSM 44983</strain>
    </source>
</reference>
<keyword evidence="2" id="KW-0378">Hydrolase</keyword>
<dbReference type="Gene3D" id="3.10.129.10">
    <property type="entry name" value="Hotdog Thioesterase"/>
    <property type="match status" value="1"/>
</dbReference>
<evidence type="ECO:0000256" key="1">
    <source>
        <dbReference type="ARBA" id="ARBA00008324"/>
    </source>
</evidence>
<dbReference type="PANTHER" id="PTHR43240:SF5">
    <property type="entry name" value="1,4-DIHYDROXY-2-NAPHTHOYL-COA THIOESTERASE 1"/>
    <property type="match status" value="1"/>
</dbReference>
<gene>
    <name evidence="4" type="ORF">GA0070623_5897</name>
</gene>
<comment type="similarity">
    <text evidence="1">Belongs to the thioesterase PaaI family.</text>
</comment>
<feature type="domain" description="Thioesterase" evidence="3">
    <location>
        <begin position="36"/>
        <end position="111"/>
    </location>
</feature>
<dbReference type="AlphaFoldDB" id="A0A1C5KFZ2"/>
<name>A0A1C5KFZ2_9ACTN</name>
<evidence type="ECO:0000259" key="3">
    <source>
        <dbReference type="Pfam" id="PF03061"/>
    </source>
</evidence>
<dbReference type="GO" id="GO:0005829">
    <property type="term" value="C:cytosol"/>
    <property type="evidence" value="ECO:0007669"/>
    <property type="project" value="TreeGrafter"/>
</dbReference>
<sequence length="124" mass="13400">MTGGLVGLLGLTFDEASGDRVVIRWKVRPELHQPAGILHGGVYCTVVETVGSVGGTLWLGDRGSVVGVSNQTDFLRAVREGELVAVGTPVHRGRSQQLWQVEITDVEGRLVSRGQVRLQNLTRD</sequence>
<evidence type="ECO:0000313" key="5">
    <source>
        <dbReference type="Proteomes" id="UP000198226"/>
    </source>
</evidence>
<keyword evidence="5" id="KW-1185">Reference proteome</keyword>
<dbReference type="EMBL" id="LT607752">
    <property type="protein sequence ID" value="SCG81517.1"/>
    <property type="molecule type" value="Genomic_DNA"/>
</dbReference>
<evidence type="ECO:0000256" key="2">
    <source>
        <dbReference type="ARBA" id="ARBA00022801"/>
    </source>
</evidence>
<accession>A0A1C5KFZ2</accession>
<dbReference type="InterPro" id="IPR003736">
    <property type="entry name" value="PAAI_dom"/>
</dbReference>
<evidence type="ECO:0000313" key="4">
    <source>
        <dbReference type="EMBL" id="SCG81517.1"/>
    </source>
</evidence>
<dbReference type="PANTHER" id="PTHR43240">
    <property type="entry name" value="1,4-DIHYDROXY-2-NAPHTHOYL-COA THIOESTERASE 1"/>
    <property type="match status" value="1"/>
</dbReference>
<dbReference type="GO" id="GO:0061522">
    <property type="term" value="F:1,4-dihydroxy-2-naphthoyl-CoA thioesterase activity"/>
    <property type="evidence" value="ECO:0007669"/>
    <property type="project" value="TreeGrafter"/>
</dbReference>
<proteinExistence type="inferred from homology"/>
<dbReference type="InterPro" id="IPR029069">
    <property type="entry name" value="HotDog_dom_sf"/>
</dbReference>
<dbReference type="Proteomes" id="UP000198226">
    <property type="component" value="Chromosome I"/>
</dbReference>
<dbReference type="InterPro" id="IPR006683">
    <property type="entry name" value="Thioestr_dom"/>
</dbReference>
<dbReference type="SUPFAM" id="SSF54637">
    <property type="entry name" value="Thioesterase/thiol ester dehydrase-isomerase"/>
    <property type="match status" value="1"/>
</dbReference>
<protein>
    <submittedName>
        <fullName evidence="4">Uncharacterized domain 1-containing protein</fullName>
    </submittedName>
</protein>
<organism evidence="4 5">
    <name type="scientific">Micromonospora rifamycinica</name>
    <dbReference type="NCBI Taxonomy" id="291594"/>
    <lineage>
        <taxon>Bacteria</taxon>
        <taxon>Bacillati</taxon>
        <taxon>Actinomycetota</taxon>
        <taxon>Actinomycetes</taxon>
        <taxon>Micromonosporales</taxon>
        <taxon>Micromonosporaceae</taxon>
        <taxon>Micromonospora</taxon>
    </lineage>
</organism>
<dbReference type="CDD" id="cd03443">
    <property type="entry name" value="PaaI_thioesterase"/>
    <property type="match status" value="1"/>
</dbReference>
<dbReference type="RefSeq" id="WP_172898570.1">
    <property type="nucleotide sequence ID" value="NZ_JBEYAT010000013.1"/>
</dbReference>
<dbReference type="Pfam" id="PF03061">
    <property type="entry name" value="4HBT"/>
    <property type="match status" value="1"/>
</dbReference>
<dbReference type="NCBIfam" id="TIGR00369">
    <property type="entry name" value="unchar_dom_1"/>
    <property type="match status" value="1"/>
</dbReference>